<dbReference type="AlphaFoldDB" id="A0A1G7L9V9"/>
<name>A0A1G7L9V9_9FLAO</name>
<organism evidence="1 2">
    <name type="scientific">Cellulophaga baltica</name>
    <dbReference type="NCBI Taxonomy" id="76594"/>
    <lineage>
        <taxon>Bacteria</taxon>
        <taxon>Pseudomonadati</taxon>
        <taxon>Bacteroidota</taxon>
        <taxon>Flavobacteriia</taxon>
        <taxon>Flavobacteriales</taxon>
        <taxon>Flavobacteriaceae</taxon>
        <taxon>Cellulophaga</taxon>
    </lineage>
</organism>
<keyword evidence="2" id="KW-1185">Reference proteome</keyword>
<sequence>MKVMRTKIQLIYYPFFYTFNTKLYKTVAIELVTATGSSFQ</sequence>
<evidence type="ECO:0000313" key="2">
    <source>
        <dbReference type="Proteomes" id="UP000182114"/>
    </source>
</evidence>
<protein>
    <submittedName>
        <fullName evidence="1">Uncharacterized protein</fullName>
    </submittedName>
</protein>
<gene>
    <name evidence="1" type="ORF">SAMN04487992_11640</name>
</gene>
<reference evidence="2" key="1">
    <citation type="submission" date="2016-10" db="EMBL/GenBank/DDBJ databases">
        <authorList>
            <person name="Varghese N."/>
            <person name="Submissions S."/>
        </authorList>
    </citation>
    <scope>NUCLEOTIDE SEQUENCE [LARGE SCALE GENOMIC DNA]</scope>
    <source>
        <strain evidence="2">DSM 24729</strain>
    </source>
</reference>
<proteinExistence type="predicted"/>
<evidence type="ECO:0000313" key="1">
    <source>
        <dbReference type="EMBL" id="SDF45789.1"/>
    </source>
</evidence>
<dbReference type="EMBL" id="FNBD01000016">
    <property type="protein sequence ID" value="SDF45789.1"/>
    <property type="molecule type" value="Genomic_DNA"/>
</dbReference>
<dbReference type="Proteomes" id="UP000182114">
    <property type="component" value="Unassembled WGS sequence"/>
</dbReference>
<accession>A0A1G7L9V9</accession>